<proteinExistence type="predicted"/>
<reference evidence="2 5" key="4">
    <citation type="submission" date="2020-12" db="EMBL/GenBank/DDBJ databases">
        <title>Comparative genomics of Clostridium perfringens reveals patterns of host-associated phylogenetic clades and virulence factors.</title>
        <authorList>
            <person name="Smith A.H."/>
            <person name="Geier R."/>
        </authorList>
    </citation>
    <scope>NUCLEOTIDE SEQUENCE [LARGE SCALE GENOMIC DNA]</scope>
    <source>
        <strain evidence="2 5">CHD15829P</strain>
    </source>
</reference>
<dbReference type="Proteomes" id="UP000247117">
    <property type="component" value="Unassembled WGS sequence"/>
</dbReference>
<evidence type="ECO:0000313" key="6">
    <source>
        <dbReference type="Proteomes" id="UP000855421"/>
    </source>
</evidence>
<evidence type="ECO:0000313" key="2">
    <source>
        <dbReference type="EMBL" id="MBO3415661.1"/>
    </source>
</evidence>
<reference evidence="1" key="2">
    <citation type="journal article" date="2018" name="Genome Biol.">
        <title>SKESA: strategic k-mer extension for scrupulous assemblies.</title>
        <authorList>
            <person name="Souvorov A."/>
            <person name="Agarwala R."/>
            <person name="Lipman D.J."/>
        </authorList>
    </citation>
    <scope>NUCLEOTIDE SEQUENCE</scope>
    <source>
        <strain evidence="1">C25</strain>
    </source>
</reference>
<evidence type="ECO:0000313" key="1">
    <source>
        <dbReference type="EMBL" id="HAT4298943.1"/>
    </source>
</evidence>
<accession>A0AAP9BRY1</accession>
<dbReference type="RefSeq" id="WP_057232714.1">
    <property type="nucleotide sequence ID" value="NZ_CATNYE010000003.1"/>
</dbReference>
<evidence type="ECO:0000313" key="5">
    <source>
        <dbReference type="Proteomes" id="UP000668358"/>
    </source>
</evidence>
<sequence>MIRELKYKDVLKCNWCNAEVKWTEGDYPIEDYAIVPRRIIVSDKDCEFILRCTNCGIFNKVIVPLEEVKNNK</sequence>
<reference evidence="1" key="3">
    <citation type="submission" date="2020-07" db="EMBL/GenBank/DDBJ databases">
        <authorList>
            <consortium name="NCBI Pathogen Detection Project"/>
        </authorList>
    </citation>
    <scope>NUCLEOTIDE SEQUENCE</scope>
    <source>
        <strain evidence="1">C25</strain>
    </source>
</reference>
<organism evidence="1 6">
    <name type="scientific">Clostridium perfringens</name>
    <dbReference type="NCBI Taxonomy" id="1502"/>
    <lineage>
        <taxon>Bacteria</taxon>
        <taxon>Bacillati</taxon>
        <taxon>Bacillota</taxon>
        <taxon>Clostridia</taxon>
        <taxon>Eubacteriales</taxon>
        <taxon>Clostridiaceae</taxon>
        <taxon>Clostridium</taxon>
    </lineage>
</organism>
<protein>
    <submittedName>
        <fullName evidence="1">Uncharacterized protein</fullName>
    </submittedName>
</protein>
<evidence type="ECO:0000313" key="3">
    <source>
        <dbReference type="EMBL" id="PWX42374.1"/>
    </source>
</evidence>
<gene>
    <name evidence="3" type="ORF">CYK91_04340</name>
    <name evidence="1" type="ORF">I9063_002327</name>
    <name evidence="2" type="ORF">JJB78_03870</name>
</gene>
<comment type="caution">
    <text evidence="1">The sequence shown here is derived from an EMBL/GenBank/DDBJ whole genome shotgun (WGS) entry which is preliminary data.</text>
</comment>
<reference evidence="3 4" key="1">
    <citation type="journal article" date="2018" name="BMC Genomics">
        <title>Whole genome analysis reveals the diversity and evolutionary relationships between necrotic enteritis-causing strains of Clostridium perfringens.</title>
        <authorList>
            <person name="Lacey J.A."/>
            <person name="Allnutt T.R."/>
            <person name="Vezina B."/>
            <person name="Van T.T.H."/>
            <person name="Stent T."/>
            <person name="Han X."/>
            <person name="Rood J.I."/>
            <person name="Wade B."/>
            <person name="Keyburn A.L."/>
            <person name="Seeman T."/>
            <person name="Chen H."/>
            <person name="Haring V."/>
            <person name="Johanesen P.A."/>
            <person name="Lyras D."/>
            <person name="Moore R.J."/>
        </authorList>
    </citation>
    <scope>NUCLEOTIDE SEQUENCE [LARGE SCALE GENOMIC DNA]</scope>
    <source>
        <strain evidence="3 4">EUR-NE15</strain>
    </source>
</reference>
<evidence type="ECO:0000313" key="4">
    <source>
        <dbReference type="Proteomes" id="UP000247117"/>
    </source>
</evidence>
<name>A0AAP9BRY1_CLOPF</name>
<dbReference type="AlphaFoldDB" id="A0AAP9BRY1"/>
<dbReference type="EMBL" id="PJTB01000001">
    <property type="protein sequence ID" value="PWX42374.1"/>
    <property type="molecule type" value="Genomic_DNA"/>
</dbReference>
<dbReference type="Proteomes" id="UP000668358">
    <property type="component" value="Unassembled WGS sequence"/>
</dbReference>
<dbReference type="EMBL" id="JAENRE010000001">
    <property type="protein sequence ID" value="MBO3415661.1"/>
    <property type="molecule type" value="Genomic_DNA"/>
</dbReference>
<dbReference type="Proteomes" id="UP000855421">
    <property type="component" value="Unassembled WGS sequence"/>
</dbReference>
<dbReference type="EMBL" id="DACTBT010000017">
    <property type="protein sequence ID" value="HAT4298943.1"/>
    <property type="molecule type" value="Genomic_DNA"/>
</dbReference>